<comment type="caution">
    <text evidence="1">The sequence shown here is derived from an EMBL/GenBank/DDBJ whole genome shotgun (WGS) entry which is preliminary data.</text>
</comment>
<evidence type="ECO:0000313" key="1">
    <source>
        <dbReference type="EMBL" id="KAJ1108653.1"/>
    </source>
</evidence>
<dbReference type="Proteomes" id="UP001066276">
    <property type="component" value="Chromosome 9"/>
</dbReference>
<accession>A0AAV7MY08</accession>
<organism evidence="1 2">
    <name type="scientific">Pleurodeles waltl</name>
    <name type="common">Iberian ribbed newt</name>
    <dbReference type="NCBI Taxonomy" id="8319"/>
    <lineage>
        <taxon>Eukaryota</taxon>
        <taxon>Metazoa</taxon>
        <taxon>Chordata</taxon>
        <taxon>Craniata</taxon>
        <taxon>Vertebrata</taxon>
        <taxon>Euteleostomi</taxon>
        <taxon>Amphibia</taxon>
        <taxon>Batrachia</taxon>
        <taxon>Caudata</taxon>
        <taxon>Salamandroidea</taxon>
        <taxon>Salamandridae</taxon>
        <taxon>Pleurodelinae</taxon>
        <taxon>Pleurodeles</taxon>
    </lineage>
</organism>
<name>A0AAV7MY08_PLEWA</name>
<dbReference type="EMBL" id="JANPWB010000013">
    <property type="protein sequence ID" value="KAJ1108653.1"/>
    <property type="molecule type" value="Genomic_DNA"/>
</dbReference>
<keyword evidence="2" id="KW-1185">Reference proteome</keyword>
<protein>
    <submittedName>
        <fullName evidence="1">Uncharacterized protein</fullName>
    </submittedName>
</protein>
<dbReference type="AlphaFoldDB" id="A0AAV7MY08"/>
<proteinExistence type="predicted"/>
<evidence type="ECO:0000313" key="2">
    <source>
        <dbReference type="Proteomes" id="UP001066276"/>
    </source>
</evidence>
<gene>
    <name evidence="1" type="ORF">NDU88_006029</name>
</gene>
<reference evidence="1" key="1">
    <citation type="journal article" date="2022" name="bioRxiv">
        <title>Sequencing and chromosome-scale assembly of the giantPleurodeles waltlgenome.</title>
        <authorList>
            <person name="Brown T."/>
            <person name="Elewa A."/>
            <person name="Iarovenko S."/>
            <person name="Subramanian E."/>
            <person name="Araus A.J."/>
            <person name="Petzold A."/>
            <person name="Susuki M."/>
            <person name="Suzuki K.-i.T."/>
            <person name="Hayashi T."/>
            <person name="Toyoda A."/>
            <person name="Oliveira C."/>
            <person name="Osipova E."/>
            <person name="Leigh N.D."/>
            <person name="Simon A."/>
            <person name="Yun M.H."/>
        </authorList>
    </citation>
    <scope>NUCLEOTIDE SEQUENCE</scope>
    <source>
        <strain evidence="1">20211129_DDA</strain>
        <tissue evidence="1">Liver</tissue>
    </source>
</reference>
<sequence>MGEMCRATAVAFAFSFDLQYRVAKSISVASALYDSSKNCSKRVGSEREVFLHGGSATNVDGLITAASGHSQQDLDFLEKA</sequence>